<dbReference type="InterPro" id="IPR001451">
    <property type="entry name" value="Hexapep"/>
</dbReference>
<dbReference type="GO" id="GO:0009245">
    <property type="term" value="P:lipid A biosynthetic process"/>
    <property type="evidence" value="ECO:0007669"/>
    <property type="project" value="UniProtKB-KW"/>
</dbReference>
<protein>
    <recommendedName>
        <fullName evidence="6">UDP N-acetylglucosamine O-acyltransferase C-terminal domain-containing protein</fullName>
    </recommendedName>
</protein>
<dbReference type="InterPro" id="IPR037157">
    <property type="entry name" value="Acetyltransf_C_sf"/>
</dbReference>
<dbReference type="NCBIfam" id="TIGR01852">
    <property type="entry name" value="lipid_A_lpxA"/>
    <property type="match status" value="1"/>
</dbReference>
<dbReference type="Gene3D" id="1.20.1180.10">
    <property type="entry name" value="Udp N-acetylglucosamine O-acyltransferase, C-terminal domain"/>
    <property type="match status" value="1"/>
</dbReference>
<dbReference type="AlphaFoldDB" id="A0A381TWQ2"/>
<dbReference type="PANTHER" id="PTHR43480:SF1">
    <property type="entry name" value="ACYL-[ACYL-CARRIER-PROTEIN]--UDP-N-ACETYLGLUCOSAMINE O-ACYLTRANSFERASE, MITOCHONDRIAL-RELATED"/>
    <property type="match status" value="1"/>
</dbReference>
<keyword evidence="5" id="KW-0012">Acyltransferase</keyword>
<gene>
    <name evidence="7" type="ORF">METZ01_LOCUS72251</name>
</gene>
<keyword evidence="1" id="KW-0444">Lipid biosynthesis</keyword>
<evidence type="ECO:0000256" key="1">
    <source>
        <dbReference type="ARBA" id="ARBA00022516"/>
    </source>
</evidence>
<keyword evidence="3" id="KW-0808">Transferase</keyword>
<dbReference type="CDD" id="cd03351">
    <property type="entry name" value="LbH_UDP-GlcNAc_AT"/>
    <property type="match status" value="1"/>
</dbReference>
<feature type="domain" description="UDP N-acetylglucosamine O-acyltransferase C-terminal" evidence="6">
    <location>
        <begin position="177"/>
        <end position="257"/>
    </location>
</feature>
<dbReference type="SUPFAM" id="SSF51161">
    <property type="entry name" value="Trimeric LpxA-like enzymes"/>
    <property type="match status" value="1"/>
</dbReference>
<reference evidence="7" key="1">
    <citation type="submission" date="2018-05" db="EMBL/GenBank/DDBJ databases">
        <authorList>
            <person name="Lanie J.A."/>
            <person name="Ng W.-L."/>
            <person name="Kazmierczak K.M."/>
            <person name="Andrzejewski T.M."/>
            <person name="Davidsen T.M."/>
            <person name="Wayne K.J."/>
            <person name="Tettelin H."/>
            <person name="Glass J.I."/>
            <person name="Rusch D."/>
            <person name="Podicherti R."/>
            <person name="Tsui H.-C.T."/>
            <person name="Winkler M.E."/>
        </authorList>
    </citation>
    <scope>NUCLEOTIDE SEQUENCE</scope>
</reference>
<dbReference type="InterPro" id="IPR010137">
    <property type="entry name" value="Lipid_A_LpxA"/>
</dbReference>
<evidence type="ECO:0000256" key="2">
    <source>
        <dbReference type="ARBA" id="ARBA00022556"/>
    </source>
</evidence>
<dbReference type="Pfam" id="PF13720">
    <property type="entry name" value="Acetyltransf_11"/>
    <property type="match status" value="1"/>
</dbReference>
<name>A0A381TWQ2_9ZZZZ</name>
<evidence type="ECO:0000256" key="4">
    <source>
        <dbReference type="ARBA" id="ARBA00023098"/>
    </source>
</evidence>
<evidence type="ECO:0000256" key="3">
    <source>
        <dbReference type="ARBA" id="ARBA00022679"/>
    </source>
</evidence>
<dbReference type="EMBL" id="UINC01005147">
    <property type="protein sequence ID" value="SVA19397.1"/>
    <property type="molecule type" value="Genomic_DNA"/>
</dbReference>
<dbReference type="GO" id="GO:0008780">
    <property type="term" value="F:acyl-[acyl-carrier-protein]-UDP-N-acetylglucosamine O-acyltransferase activity"/>
    <property type="evidence" value="ECO:0007669"/>
    <property type="project" value="InterPro"/>
</dbReference>
<dbReference type="InterPro" id="IPR029098">
    <property type="entry name" value="Acetyltransf_C"/>
</dbReference>
<dbReference type="NCBIfam" id="NF003657">
    <property type="entry name" value="PRK05289.1"/>
    <property type="match status" value="1"/>
</dbReference>
<evidence type="ECO:0000256" key="5">
    <source>
        <dbReference type="ARBA" id="ARBA00023315"/>
    </source>
</evidence>
<keyword evidence="4" id="KW-0443">Lipid metabolism</keyword>
<dbReference type="Gene3D" id="2.160.10.10">
    <property type="entry name" value="Hexapeptide repeat proteins"/>
    <property type="match status" value="1"/>
</dbReference>
<dbReference type="Pfam" id="PF00132">
    <property type="entry name" value="Hexapep"/>
    <property type="match status" value="2"/>
</dbReference>
<sequence length="271" mass="29194">MAINVHKSAEVHANAEIGDGCNIGPFCTVGAHATIGSNTTLRSHVVVDGHTSIGQECDVFPFVTLGVQSQDLKYVPGTVTYARIGNRNIIREYVSIHSGTEENSETVLGNDCALLAQSHVAHNCVVGDHVTLSHQVSLGGHVTIGDYANLGGLSGVHQFCRVGRAAMVAGMAKATQDVLPYTIADGNPARMRVVNKIGMERAGYTDQAIAEVRRAFRTLFMRELRLEDAVHEVEKNLGEEPHIRLLLEAITSSKRGIARPETSTFEINVSN</sequence>
<evidence type="ECO:0000313" key="7">
    <source>
        <dbReference type="EMBL" id="SVA19397.1"/>
    </source>
</evidence>
<organism evidence="7">
    <name type="scientific">marine metagenome</name>
    <dbReference type="NCBI Taxonomy" id="408172"/>
    <lineage>
        <taxon>unclassified sequences</taxon>
        <taxon>metagenomes</taxon>
        <taxon>ecological metagenomes</taxon>
    </lineage>
</organism>
<evidence type="ECO:0000259" key="6">
    <source>
        <dbReference type="Pfam" id="PF13720"/>
    </source>
</evidence>
<keyword evidence="2" id="KW-0441">Lipid A biosynthesis</keyword>
<dbReference type="GO" id="GO:0016020">
    <property type="term" value="C:membrane"/>
    <property type="evidence" value="ECO:0007669"/>
    <property type="project" value="GOC"/>
</dbReference>
<proteinExistence type="predicted"/>
<accession>A0A381TWQ2</accession>
<dbReference type="PIRSF" id="PIRSF000456">
    <property type="entry name" value="UDP-GlcNAc_acltr"/>
    <property type="match status" value="1"/>
</dbReference>
<dbReference type="InterPro" id="IPR011004">
    <property type="entry name" value="Trimer_LpxA-like_sf"/>
</dbReference>
<dbReference type="PANTHER" id="PTHR43480">
    <property type="entry name" value="ACYL-[ACYL-CARRIER-PROTEIN]--UDP-N-ACETYLGLUCOSAMINE O-ACYLTRANSFERASE"/>
    <property type="match status" value="1"/>
</dbReference>